<dbReference type="Proteomes" id="UP000242381">
    <property type="component" value="Unassembled WGS sequence"/>
</dbReference>
<dbReference type="AlphaFoldDB" id="A0A1X0RS47"/>
<gene>
    <name evidence="1" type="ORF">BCV71DRAFT_42317</name>
</gene>
<organism evidence="1 2">
    <name type="scientific">Rhizopus microsporus</name>
    <dbReference type="NCBI Taxonomy" id="58291"/>
    <lineage>
        <taxon>Eukaryota</taxon>
        <taxon>Fungi</taxon>
        <taxon>Fungi incertae sedis</taxon>
        <taxon>Mucoromycota</taxon>
        <taxon>Mucoromycotina</taxon>
        <taxon>Mucoromycetes</taxon>
        <taxon>Mucorales</taxon>
        <taxon>Mucorineae</taxon>
        <taxon>Rhizopodaceae</taxon>
        <taxon>Rhizopus</taxon>
    </lineage>
</organism>
<reference evidence="1 2" key="1">
    <citation type="journal article" date="2016" name="Proc. Natl. Acad. Sci. U.S.A.">
        <title>Lipid metabolic changes in an early divergent fungus govern the establishment of a mutualistic symbiosis with endobacteria.</title>
        <authorList>
            <person name="Lastovetsky O.A."/>
            <person name="Gaspar M.L."/>
            <person name="Mondo S.J."/>
            <person name="LaButti K.M."/>
            <person name="Sandor L."/>
            <person name="Grigoriev I.V."/>
            <person name="Henry S.A."/>
            <person name="Pawlowska T.E."/>
        </authorList>
    </citation>
    <scope>NUCLEOTIDE SEQUENCE [LARGE SCALE GENOMIC DNA]</scope>
    <source>
        <strain evidence="1 2">ATCC 11559</strain>
    </source>
</reference>
<name>A0A1X0RS47_RHIZD</name>
<dbReference type="EMBL" id="KV921448">
    <property type="protein sequence ID" value="ORE14893.1"/>
    <property type="molecule type" value="Genomic_DNA"/>
</dbReference>
<protein>
    <submittedName>
        <fullName evidence="1">Uncharacterized protein</fullName>
    </submittedName>
</protein>
<evidence type="ECO:0000313" key="2">
    <source>
        <dbReference type="Proteomes" id="UP000242381"/>
    </source>
</evidence>
<sequence length="153" mass="17772">MNIYDNNKLKQITRAVKTKDMIVMNPWILNGIKIRNFVSICPSVHCMTKNDFRSLSSIFLLKKKNISSSLLSKDIFSKKKNYNNESIKKYSQMFITKIILEKVYMKGNTKGTPPNCRTKFDLIQKLLRTAIREDLRGHGIYPYLPLIPVSRLA</sequence>
<proteinExistence type="predicted"/>
<evidence type="ECO:0000313" key="1">
    <source>
        <dbReference type="EMBL" id="ORE14893.1"/>
    </source>
</evidence>
<accession>A0A1X0RS47</accession>